<dbReference type="PANTHER" id="PTHR43308">
    <property type="entry name" value="OUTER MEMBRANE PROTEIN ALPHA-RELATED"/>
    <property type="match status" value="1"/>
</dbReference>
<dbReference type="EMBL" id="JACXSI010000039">
    <property type="protein sequence ID" value="MBD3109625.1"/>
    <property type="molecule type" value="Genomic_DNA"/>
</dbReference>
<dbReference type="InterPro" id="IPR001119">
    <property type="entry name" value="SLH_dom"/>
</dbReference>
<feature type="domain" description="SLH" evidence="3">
    <location>
        <begin position="85"/>
        <end position="148"/>
    </location>
</feature>
<dbReference type="InterPro" id="IPR051465">
    <property type="entry name" value="Cell_Envelope_Struct_Comp"/>
</dbReference>
<feature type="domain" description="SLH" evidence="3">
    <location>
        <begin position="25"/>
        <end position="84"/>
    </location>
</feature>
<feature type="chain" id="PRO_5038055531" evidence="2">
    <location>
        <begin position="26"/>
        <end position="230"/>
    </location>
</feature>
<keyword evidence="1 2" id="KW-0732">Signal</keyword>
<dbReference type="Proteomes" id="UP000602076">
    <property type="component" value="Unassembled WGS sequence"/>
</dbReference>
<dbReference type="AlphaFoldDB" id="A0A927HBD5"/>
<dbReference type="Pfam" id="PF00395">
    <property type="entry name" value="SLH"/>
    <property type="match status" value="3"/>
</dbReference>
<evidence type="ECO:0000256" key="1">
    <source>
        <dbReference type="ARBA" id="ARBA00022729"/>
    </source>
</evidence>
<reference evidence="4" key="1">
    <citation type="submission" date="2020-09" db="EMBL/GenBank/DDBJ databases">
        <title>Bacillus faecalis sp. nov., a moderately halophilic bacterium isolated from cow faeces.</title>
        <authorList>
            <person name="Jiang L."/>
            <person name="Lee J."/>
        </authorList>
    </citation>
    <scope>NUCLEOTIDE SEQUENCE</scope>
    <source>
        <strain evidence="4">AGMB 02131</strain>
    </source>
</reference>
<keyword evidence="5" id="KW-1185">Reference proteome</keyword>
<gene>
    <name evidence="4" type="ORF">IEO70_14855</name>
</gene>
<protein>
    <submittedName>
        <fullName evidence="4">S-layer homology domain-containing protein</fullName>
    </submittedName>
</protein>
<evidence type="ECO:0000256" key="2">
    <source>
        <dbReference type="SAM" id="SignalP"/>
    </source>
</evidence>
<feature type="domain" description="SLH" evidence="3">
    <location>
        <begin position="149"/>
        <end position="207"/>
    </location>
</feature>
<dbReference type="RefSeq" id="WP_190999160.1">
    <property type="nucleotide sequence ID" value="NZ_JACXSI010000039.1"/>
</dbReference>
<proteinExistence type="predicted"/>
<dbReference type="PROSITE" id="PS51272">
    <property type="entry name" value="SLH"/>
    <property type="match status" value="3"/>
</dbReference>
<dbReference type="PANTHER" id="PTHR43308:SF5">
    <property type="entry name" value="S-LAYER PROTEIN _ PEPTIDOGLYCAN ENDO-BETA-N-ACETYLGLUCOSAMINIDASE"/>
    <property type="match status" value="1"/>
</dbReference>
<name>A0A927HBD5_9BACI</name>
<evidence type="ECO:0000313" key="4">
    <source>
        <dbReference type="EMBL" id="MBD3109625.1"/>
    </source>
</evidence>
<feature type="signal peptide" evidence="2">
    <location>
        <begin position="1"/>
        <end position="25"/>
    </location>
</feature>
<comment type="caution">
    <text evidence="4">The sequence shown here is derived from an EMBL/GenBank/DDBJ whole genome shotgun (WGS) entry which is preliminary data.</text>
</comment>
<accession>A0A927HBD5</accession>
<evidence type="ECO:0000259" key="3">
    <source>
        <dbReference type="PROSITE" id="PS51272"/>
    </source>
</evidence>
<organism evidence="4 5">
    <name type="scientific">Peribacillus faecalis</name>
    <dbReference type="NCBI Taxonomy" id="2772559"/>
    <lineage>
        <taxon>Bacteria</taxon>
        <taxon>Bacillati</taxon>
        <taxon>Bacillota</taxon>
        <taxon>Bacilli</taxon>
        <taxon>Bacillales</taxon>
        <taxon>Bacillaceae</taxon>
        <taxon>Peribacillus</taxon>
    </lineage>
</organism>
<evidence type="ECO:0000313" key="5">
    <source>
        <dbReference type="Proteomes" id="UP000602076"/>
    </source>
</evidence>
<sequence length="230" mass="25610">MKLKKTLLLVVSLVLVLSLAPIAQAQTSFRDVPPSHTFYEEIQFLVELGIISGFEDGTFRPGQAVTRAQAAIMIGRTFDLNGEQRKTIFRDVSKSSVASGYIQEAADYGIIQGYPDGTFRPNEPVSRGQMAILIARAFGLTESAEVSFPDVSPNSAAYPYIGLIYYAGITEGYPDGTYKPNQSVKRGEFAAFITRAIFFIISEYYDEENLTNEEYKEYFSEGLDLEELNQ</sequence>